<feature type="transmembrane region" description="Helical" evidence="1">
    <location>
        <begin position="228"/>
        <end position="248"/>
    </location>
</feature>
<sequence>MSISSILVKNKENFLLWIALFLYFLLLMNAAVVNVHIFGNDEQARLLVVRYIFHLNRLPIGNESAVRIPLWGFSYAMEPYFPSLVAVFWIKVLFLFEKGNKLFIIGGRIGSVLAACGVGFLSWEIAQLQFNKKSSQYLFISLSIFLPEVMILGSYLNNDIMSLLASYLITFALLLGMKKNWDWPTCILLAVGLSIGAVSYYFAYGFIIFGLASFIIFNVKKRTFSKRFVIKVLLIIVLILILTSWFFVRNWLHFHDVLGLKTVSLYSERFGSINPPLKPSIRPTPAHVHESLFQMVSGFKFQKIPKATGWLYLSALSFVGTWFNHAHLLMPSVIYDIYGIVLTSGFLGGIFLTIRNWRTLSFEMKLFRIGLLLTMVSAFSCSLYYSYFVDYEPAGRYIISILLPLMYFVTVGFDWLSRKVMLSGIMITFCFLVAMWSYFYYLI</sequence>
<evidence type="ECO:0008006" key="4">
    <source>
        <dbReference type="Google" id="ProtNLM"/>
    </source>
</evidence>
<dbReference type="EMBL" id="JXJU01000004">
    <property type="protein sequence ID" value="PCS00443.1"/>
    <property type="molecule type" value="Genomic_DNA"/>
</dbReference>
<keyword evidence="3" id="KW-1185">Reference proteome</keyword>
<protein>
    <recommendedName>
        <fullName evidence="4">Glycosyltransferase RgtA/B/C/D-like domain-containing protein</fullName>
    </recommendedName>
</protein>
<feature type="transmembrane region" description="Helical" evidence="1">
    <location>
        <begin position="79"/>
        <end position="96"/>
    </location>
</feature>
<reference evidence="2 3" key="1">
    <citation type="submission" date="2014-12" db="EMBL/GenBank/DDBJ databases">
        <title>Draft genome sequences of 10 type strains of Lactococcus.</title>
        <authorList>
            <person name="Sun Z."/>
            <person name="Zhong Z."/>
            <person name="Liu W."/>
            <person name="Zhang W."/>
            <person name="Zhang H."/>
        </authorList>
    </citation>
    <scope>NUCLEOTIDE SEQUENCE [LARGE SCALE GENOMIC DNA]</scope>
    <source>
        <strain evidence="2 3">JCM 16395</strain>
    </source>
</reference>
<evidence type="ECO:0000256" key="1">
    <source>
        <dbReference type="SAM" id="Phobius"/>
    </source>
</evidence>
<dbReference type="RefSeq" id="WP_143467345.1">
    <property type="nucleotide sequence ID" value="NZ_JXJU01000004.1"/>
</dbReference>
<evidence type="ECO:0000313" key="2">
    <source>
        <dbReference type="EMBL" id="PCS00443.1"/>
    </source>
</evidence>
<dbReference type="STRING" id="1291764.GCA_001311235_02062"/>
<feature type="transmembrane region" description="Helical" evidence="1">
    <location>
        <begin position="366"/>
        <end position="388"/>
    </location>
</feature>
<feature type="transmembrane region" description="Helical" evidence="1">
    <location>
        <begin position="189"/>
        <end position="216"/>
    </location>
</feature>
<feature type="transmembrane region" description="Helical" evidence="1">
    <location>
        <begin position="135"/>
        <end position="153"/>
    </location>
</feature>
<feature type="transmembrane region" description="Helical" evidence="1">
    <location>
        <begin position="333"/>
        <end position="354"/>
    </location>
</feature>
<dbReference type="OrthoDB" id="6052932at2"/>
<dbReference type="AlphaFoldDB" id="A0A2A5RMC8"/>
<keyword evidence="1" id="KW-0472">Membrane</keyword>
<name>A0A2A5RMC8_9LACT</name>
<gene>
    <name evidence="2" type="ORF">RT41_GL001330</name>
</gene>
<feature type="transmembrane region" description="Helical" evidence="1">
    <location>
        <begin position="394"/>
        <end position="413"/>
    </location>
</feature>
<comment type="caution">
    <text evidence="2">The sequence shown here is derived from an EMBL/GenBank/DDBJ whole genome shotgun (WGS) entry which is preliminary data.</text>
</comment>
<evidence type="ECO:0000313" key="3">
    <source>
        <dbReference type="Proteomes" id="UP000218181"/>
    </source>
</evidence>
<feature type="transmembrane region" description="Helical" evidence="1">
    <location>
        <begin position="160"/>
        <end position="177"/>
    </location>
</feature>
<dbReference type="Proteomes" id="UP000218181">
    <property type="component" value="Unassembled WGS sequence"/>
</dbReference>
<organism evidence="2 3">
    <name type="scientific">Lactococcus fujiensis JCM 16395</name>
    <dbReference type="NCBI Taxonomy" id="1291764"/>
    <lineage>
        <taxon>Bacteria</taxon>
        <taxon>Bacillati</taxon>
        <taxon>Bacillota</taxon>
        <taxon>Bacilli</taxon>
        <taxon>Lactobacillales</taxon>
        <taxon>Streptococcaceae</taxon>
        <taxon>Lactococcus</taxon>
    </lineage>
</organism>
<feature type="transmembrane region" description="Helical" evidence="1">
    <location>
        <begin position="14"/>
        <end position="38"/>
    </location>
</feature>
<accession>A0A2A5RMC8</accession>
<feature type="transmembrane region" description="Helical" evidence="1">
    <location>
        <begin position="103"/>
        <end position="123"/>
    </location>
</feature>
<proteinExistence type="predicted"/>
<keyword evidence="1" id="KW-0812">Transmembrane</keyword>
<keyword evidence="1" id="KW-1133">Transmembrane helix</keyword>
<feature type="transmembrane region" description="Helical" evidence="1">
    <location>
        <begin position="420"/>
        <end position="441"/>
    </location>
</feature>